<evidence type="ECO:0000256" key="7">
    <source>
        <dbReference type="ARBA" id="ARBA00023237"/>
    </source>
</evidence>
<dbReference type="NCBIfam" id="TIGR04057">
    <property type="entry name" value="SusC_RagA_signa"/>
    <property type="match status" value="1"/>
</dbReference>
<comment type="similarity">
    <text evidence="8 9">Belongs to the TonB-dependent receptor family.</text>
</comment>
<keyword evidence="13" id="KW-1185">Reference proteome</keyword>
<dbReference type="InterPro" id="IPR036942">
    <property type="entry name" value="Beta-barrel_TonB_sf"/>
</dbReference>
<comment type="subcellular location">
    <subcellularLocation>
        <location evidence="1 8">Cell outer membrane</location>
        <topology evidence="1 8">Multi-pass membrane protein</topology>
    </subcellularLocation>
</comment>
<sequence>MNVNLKVLGVGALFFLGGGVVLAQKKDTATKTKDIEEVVVQGIRTVSKKTAIGAVQSIKSETLESRPQANVMNAVQGQLAGVNIATGSGQPGAKPTVIIRGVGTLSGTTDPLYVIDGFPTNADAFRTLNSYDIESMEVLKDPSALAEYGNRASNGVIVIRTKRGAIGRGRLDVRYSTQLGVAMLQNNKYNLATGSQLLALEKAYGAGVGASMTDEEIGGYGKGTNWMDYFFRPSMLTSHNLSVENSGKNHSTYTSVGYMEQDGMLRGTSLKRFTVRNNVSGRSDNNKFKYYLGLSAGFTRNSDQSAVGTGGVNQNPVLGALKGVSYFSPDMYQGSDWLLAAYRSSGSMAYAPLMLIDRLRTSSRDFNETRLEANSELSYLLLPGFTAKLKVNAGANTQRTVTGVRNPNSFNSLLFSPTRFVKPEDGGAYNGVESISENMDFQYNNMLQLDYRKSFGKHTFNVNGAFDYNFSQFTSDGFTQTGLNPKTYVPGAGTGYVRDTAANDWYSAVSSANQFRLNLVSYIGSFDYDFNKKYGVVASIRRDGTSRFIGDYKWGTFWSVGGRWNLEEENFIKNLGFVNALKLRGSYGTVGNQRIVSGSWYEGLLPPAFADVYAVANNVYNNSLGYSINFGDPDLRWETTASYNVGLDFEFFKRRLRGSFDVYEKKTEDMFYSDPTSPLFGATSVTKNTEIGLYNRGYELSLAYDVLKKSNLGLTFRANGSINNQEVFGITQNDGIIQTGSTNIVRIQNGHRPFLPYLFEYIGVSDTGNLLFRGADGLPTENPTEADRKLAKYNHLPKYQGGFGLDFNYGGFYTSATFTFVAGINRFDWDLSSISDPSDLGQFNVSADLLNAWTPTNTNTDVPSLTASNLAYSGSSDRFLVDASYLRLRNLQVGYNIPKQLLENTFLKSMSISLQAENLVTWTKWRGFDPESNRASDQYQYPSPRIFTLGLDVKF</sequence>
<dbReference type="SUPFAM" id="SSF56935">
    <property type="entry name" value="Porins"/>
    <property type="match status" value="1"/>
</dbReference>
<feature type="domain" description="TonB-dependent receptor-like beta-barrel" evidence="10">
    <location>
        <begin position="362"/>
        <end position="919"/>
    </location>
</feature>
<evidence type="ECO:0000313" key="13">
    <source>
        <dbReference type="Proteomes" id="UP001432059"/>
    </source>
</evidence>
<organism evidence="12 13">
    <name type="scientific">Bergeyella porcorum</name>
    <dbReference type="NCBI Taxonomy" id="1735111"/>
    <lineage>
        <taxon>Bacteria</taxon>
        <taxon>Pseudomonadati</taxon>
        <taxon>Bacteroidota</taxon>
        <taxon>Flavobacteriia</taxon>
        <taxon>Flavobacteriales</taxon>
        <taxon>Weeksellaceae</taxon>
        <taxon>Bergeyella</taxon>
    </lineage>
</organism>
<evidence type="ECO:0000259" key="11">
    <source>
        <dbReference type="Pfam" id="PF07715"/>
    </source>
</evidence>
<keyword evidence="6 8" id="KW-0472">Membrane</keyword>
<keyword evidence="4 8" id="KW-0812">Transmembrane</keyword>
<dbReference type="InterPro" id="IPR039426">
    <property type="entry name" value="TonB-dep_rcpt-like"/>
</dbReference>
<dbReference type="InterPro" id="IPR037066">
    <property type="entry name" value="Plug_dom_sf"/>
</dbReference>
<evidence type="ECO:0008006" key="14">
    <source>
        <dbReference type="Google" id="ProtNLM"/>
    </source>
</evidence>
<dbReference type="GO" id="GO:0009279">
    <property type="term" value="C:cell outer membrane"/>
    <property type="evidence" value="ECO:0007669"/>
    <property type="project" value="UniProtKB-SubCell"/>
</dbReference>
<dbReference type="Proteomes" id="UP001432059">
    <property type="component" value="Chromosome"/>
</dbReference>
<evidence type="ECO:0000259" key="10">
    <source>
        <dbReference type="Pfam" id="PF00593"/>
    </source>
</evidence>
<proteinExistence type="inferred from homology"/>
<dbReference type="PROSITE" id="PS52016">
    <property type="entry name" value="TONB_DEPENDENT_REC_3"/>
    <property type="match status" value="1"/>
</dbReference>
<evidence type="ECO:0000256" key="4">
    <source>
        <dbReference type="ARBA" id="ARBA00022692"/>
    </source>
</evidence>
<evidence type="ECO:0000256" key="8">
    <source>
        <dbReference type="PROSITE-ProRule" id="PRU01360"/>
    </source>
</evidence>
<dbReference type="InterPro" id="IPR023997">
    <property type="entry name" value="TonB-dep_OMP_SusC/RagA_CS"/>
</dbReference>
<evidence type="ECO:0000256" key="6">
    <source>
        <dbReference type="ARBA" id="ARBA00023136"/>
    </source>
</evidence>
<dbReference type="Gene3D" id="2.40.170.20">
    <property type="entry name" value="TonB-dependent receptor, beta-barrel domain"/>
    <property type="match status" value="1"/>
</dbReference>
<keyword evidence="3 8" id="KW-1134">Transmembrane beta strand</keyword>
<evidence type="ECO:0000256" key="9">
    <source>
        <dbReference type="RuleBase" id="RU003357"/>
    </source>
</evidence>
<evidence type="ECO:0000313" key="12">
    <source>
        <dbReference type="EMBL" id="WOC52473.1"/>
    </source>
</evidence>
<dbReference type="Pfam" id="PF00593">
    <property type="entry name" value="TonB_dep_Rec_b-barrel"/>
    <property type="match status" value="1"/>
</dbReference>
<dbReference type="Pfam" id="PF07715">
    <property type="entry name" value="Plug"/>
    <property type="match status" value="1"/>
</dbReference>
<dbReference type="AlphaFoldDB" id="A0AAU0F2Q2"/>
<dbReference type="InterPro" id="IPR023996">
    <property type="entry name" value="TonB-dep_OMP_SusC/RagA"/>
</dbReference>
<keyword evidence="5 9" id="KW-0798">TonB box</keyword>
<evidence type="ECO:0000256" key="2">
    <source>
        <dbReference type="ARBA" id="ARBA00022448"/>
    </source>
</evidence>
<gene>
    <name evidence="12" type="ORF">BPO_1826</name>
</gene>
<accession>A0AAU0F2Q2</accession>
<evidence type="ECO:0000256" key="1">
    <source>
        <dbReference type="ARBA" id="ARBA00004571"/>
    </source>
</evidence>
<dbReference type="Gene3D" id="2.170.130.10">
    <property type="entry name" value="TonB-dependent receptor, plug domain"/>
    <property type="match status" value="1"/>
</dbReference>
<dbReference type="InterPro" id="IPR000531">
    <property type="entry name" value="Beta-barrel_TonB"/>
</dbReference>
<dbReference type="KEGG" id="bpor:BPO_1826"/>
<name>A0AAU0F2Q2_9FLAO</name>
<dbReference type="RefSeq" id="WP_327983872.1">
    <property type="nucleotide sequence ID" value="NZ_CP136426.1"/>
</dbReference>
<dbReference type="NCBIfam" id="TIGR04056">
    <property type="entry name" value="OMP_RagA_SusC"/>
    <property type="match status" value="1"/>
</dbReference>
<evidence type="ECO:0000256" key="3">
    <source>
        <dbReference type="ARBA" id="ARBA00022452"/>
    </source>
</evidence>
<dbReference type="InterPro" id="IPR012910">
    <property type="entry name" value="Plug_dom"/>
</dbReference>
<feature type="domain" description="TonB-dependent receptor plug" evidence="11">
    <location>
        <begin position="48"/>
        <end position="156"/>
    </location>
</feature>
<reference evidence="12" key="1">
    <citation type="submission" date="2023-10" db="EMBL/GenBank/DDBJ databases">
        <title>Characterization and whole genome sequencing of a novel strain of Bergeyella porcorum QD2021 isolated from pig.</title>
        <authorList>
            <person name="Liu G."/>
            <person name="Chen C."/>
            <person name="Han X."/>
        </authorList>
    </citation>
    <scope>NUCLEOTIDE SEQUENCE</scope>
    <source>
        <strain evidence="12">QD2021</strain>
    </source>
</reference>
<dbReference type="EMBL" id="CP136426">
    <property type="protein sequence ID" value="WOC52473.1"/>
    <property type="molecule type" value="Genomic_DNA"/>
</dbReference>
<keyword evidence="7 8" id="KW-0998">Cell outer membrane</keyword>
<protein>
    <recommendedName>
        <fullName evidence="14">SusC/RagA family TonB-linked outer membrane protein</fullName>
    </recommendedName>
</protein>
<keyword evidence="2 8" id="KW-0813">Transport</keyword>
<evidence type="ECO:0000256" key="5">
    <source>
        <dbReference type="ARBA" id="ARBA00023077"/>
    </source>
</evidence>